<evidence type="ECO:0000256" key="4">
    <source>
        <dbReference type="ARBA" id="ARBA00022692"/>
    </source>
</evidence>
<keyword evidence="5 9" id="KW-0999">Mitochondrion inner membrane</keyword>
<dbReference type="AlphaFoldDB" id="A0A6H5GXY7"/>
<keyword evidence="6" id="KW-1133">Transmembrane helix</keyword>
<evidence type="ECO:0000256" key="6">
    <source>
        <dbReference type="ARBA" id="ARBA00022989"/>
    </source>
</evidence>
<comment type="similarity">
    <text evidence="2 9">Belongs to the mitochondrial pyruvate carrier (MPC) (TC 2.A.105) family.</text>
</comment>
<evidence type="ECO:0000256" key="2">
    <source>
        <dbReference type="ARBA" id="ARBA00006416"/>
    </source>
</evidence>
<evidence type="ECO:0000256" key="7">
    <source>
        <dbReference type="ARBA" id="ARBA00023128"/>
    </source>
</evidence>
<protein>
    <recommendedName>
        <fullName evidence="9">Mitochondrial pyruvate carrier</fullName>
    </recommendedName>
</protein>
<keyword evidence="7 9" id="KW-0496">Mitochondrion</keyword>
<proteinExistence type="inferred from homology"/>
<organism evidence="10 11">
    <name type="scientific">Nesidiocoris tenuis</name>
    <dbReference type="NCBI Taxonomy" id="355587"/>
    <lineage>
        <taxon>Eukaryota</taxon>
        <taxon>Metazoa</taxon>
        <taxon>Ecdysozoa</taxon>
        <taxon>Arthropoda</taxon>
        <taxon>Hexapoda</taxon>
        <taxon>Insecta</taxon>
        <taxon>Pterygota</taxon>
        <taxon>Neoptera</taxon>
        <taxon>Paraneoptera</taxon>
        <taxon>Hemiptera</taxon>
        <taxon>Heteroptera</taxon>
        <taxon>Panheteroptera</taxon>
        <taxon>Cimicomorpha</taxon>
        <taxon>Miridae</taxon>
        <taxon>Dicyphina</taxon>
        <taxon>Nesidiocoris</taxon>
    </lineage>
</organism>
<name>A0A6H5GXY7_9HEMI</name>
<evidence type="ECO:0000256" key="8">
    <source>
        <dbReference type="ARBA" id="ARBA00023136"/>
    </source>
</evidence>
<dbReference type="Proteomes" id="UP000479000">
    <property type="component" value="Unassembled WGS sequence"/>
</dbReference>
<sequence length="155" mass="17770">MSIIYRRIIQVADKFVPQKLQPFWNHEAGPKTVFFWAPAVKWGLVIAGIGDLARPAEKLSMAQSGALSATGVIWSRYSLVIIPKKLGTFWRERFRRPHQHLPILKSRKVSWPSSGSLFGFVTFLEMYRLVGNFFLTTPPQTFIFFVSEGLEKNLQ</sequence>
<comment type="subcellular location">
    <subcellularLocation>
        <location evidence="1 9">Mitochondrion inner membrane</location>
        <topology evidence="1 9">Multi-pass membrane protein</topology>
    </subcellularLocation>
</comment>
<dbReference type="InterPro" id="IPR005336">
    <property type="entry name" value="MPC"/>
</dbReference>
<keyword evidence="8" id="KW-0472">Membrane</keyword>
<evidence type="ECO:0000313" key="10">
    <source>
        <dbReference type="EMBL" id="CAB0009614.1"/>
    </source>
</evidence>
<evidence type="ECO:0000256" key="9">
    <source>
        <dbReference type="RuleBase" id="RU363100"/>
    </source>
</evidence>
<reference evidence="10 11" key="1">
    <citation type="submission" date="2020-02" db="EMBL/GenBank/DDBJ databases">
        <authorList>
            <person name="Ferguson B K."/>
        </authorList>
    </citation>
    <scope>NUCLEOTIDE SEQUENCE [LARGE SCALE GENOMIC DNA]</scope>
</reference>
<dbReference type="Pfam" id="PF03650">
    <property type="entry name" value="MPC"/>
    <property type="match status" value="1"/>
</dbReference>
<evidence type="ECO:0000256" key="3">
    <source>
        <dbReference type="ARBA" id="ARBA00022448"/>
    </source>
</evidence>
<accession>A0A6H5GXY7</accession>
<dbReference type="GO" id="GO:0006850">
    <property type="term" value="P:pyruvate import into mitochondria"/>
    <property type="evidence" value="ECO:0007669"/>
    <property type="project" value="InterPro"/>
</dbReference>
<keyword evidence="4" id="KW-0812">Transmembrane</keyword>
<dbReference type="OrthoDB" id="869189at2759"/>
<keyword evidence="3 9" id="KW-0813">Transport</keyword>
<comment type="function">
    <text evidence="9">Mediates the uptake of pyruvate into mitochondria.</text>
</comment>
<dbReference type="GO" id="GO:0005743">
    <property type="term" value="C:mitochondrial inner membrane"/>
    <property type="evidence" value="ECO:0007669"/>
    <property type="project" value="UniProtKB-SubCell"/>
</dbReference>
<evidence type="ECO:0000256" key="1">
    <source>
        <dbReference type="ARBA" id="ARBA00004448"/>
    </source>
</evidence>
<dbReference type="EMBL" id="CADCXU010021842">
    <property type="protein sequence ID" value="CAB0009614.1"/>
    <property type="molecule type" value="Genomic_DNA"/>
</dbReference>
<keyword evidence="11" id="KW-1185">Reference proteome</keyword>
<evidence type="ECO:0000313" key="11">
    <source>
        <dbReference type="Proteomes" id="UP000479000"/>
    </source>
</evidence>
<evidence type="ECO:0000256" key="5">
    <source>
        <dbReference type="ARBA" id="ARBA00022792"/>
    </source>
</evidence>
<gene>
    <name evidence="10" type="ORF">NTEN_LOCUS14744</name>
</gene>